<sequence length="514" mass="52956">MPTGRSTTLQEPAEIRTYKGQDRALRADRLGTAGLLLSVLAASAPLMVVAGVMPTTFGLMGVVGQPLLFVILGLVLALFSVGYAEMSRHVHNAGAFYAYIARGLGPTAGAAASLVALVAYSAMQVGVYGILGFEISGLFATYLDIELAWWIPALLAVAVTGALGWLKIDLNAKVLGVLLLIECALVVVFDAAALAKPGPEGLSLHAFNPETLSGAGLGTALCFCIAAFVGFEQSPVYAEETSKPHIVVSRVMFLAVGFVALFFAFSAWALTVATGPAEVVKTAGEAGPGLLFQLTEARLGTAFTDVLHVLFVTGMFAAMLSFHNVVARYAFAMGREGLLPAAFGRTNAGTGAPATGSLLQTCIATVVVLAFAVTDDLPAGDPTAPVLHLFTWMGSVGALGVTLLMAAASFAVIAFFVRRGTAGAQVWRLAAAAAAGLALLAIAVYTVKDFGVLVGAEKGSALSWILPGIIGAAVVAGLLYGVILRRSRPEVHARIGLGNEAFRLDQAAEGTTGD</sequence>
<dbReference type="InterPro" id="IPR004841">
    <property type="entry name" value="AA-permease/SLC12A_dom"/>
</dbReference>
<proteinExistence type="predicted"/>
<accession>A0ABX3G1T0</accession>
<evidence type="ECO:0000256" key="4">
    <source>
        <dbReference type="ARBA" id="ARBA00023136"/>
    </source>
</evidence>
<comment type="caution">
    <text evidence="7">The sequence shown here is derived from an EMBL/GenBank/DDBJ whole genome shotgun (WGS) entry which is preliminary data.</text>
</comment>
<feature type="transmembrane region" description="Helical" evidence="5">
    <location>
        <begin position="306"/>
        <end position="331"/>
    </location>
</feature>
<dbReference type="PANTHER" id="PTHR42770">
    <property type="entry name" value="AMINO ACID TRANSPORTER-RELATED"/>
    <property type="match status" value="1"/>
</dbReference>
<gene>
    <name evidence="7" type="ORF">AVW11_20865</name>
</gene>
<feature type="transmembrane region" description="Helical" evidence="5">
    <location>
        <begin position="429"/>
        <end position="447"/>
    </location>
</feature>
<evidence type="ECO:0000256" key="5">
    <source>
        <dbReference type="SAM" id="Phobius"/>
    </source>
</evidence>
<feature type="transmembrane region" description="Helical" evidence="5">
    <location>
        <begin position="67"/>
        <end position="84"/>
    </location>
</feature>
<feature type="transmembrane region" description="Helical" evidence="5">
    <location>
        <begin position="175"/>
        <end position="194"/>
    </location>
</feature>
<dbReference type="RefSeq" id="WP_060180002.1">
    <property type="nucleotide sequence ID" value="NZ_MQUR01000050.1"/>
</dbReference>
<evidence type="ECO:0000259" key="6">
    <source>
        <dbReference type="Pfam" id="PF00324"/>
    </source>
</evidence>
<feature type="transmembrane region" description="Helical" evidence="5">
    <location>
        <begin position="462"/>
        <end position="484"/>
    </location>
</feature>
<feature type="transmembrane region" description="Helical" evidence="5">
    <location>
        <begin position="352"/>
        <end position="372"/>
    </location>
</feature>
<evidence type="ECO:0000256" key="2">
    <source>
        <dbReference type="ARBA" id="ARBA00022692"/>
    </source>
</evidence>
<evidence type="ECO:0000256" key="3">
    <source>
        <dbReference type="ARBA" id="ARBA00022989"/>
    </source>
</evidence>
<keyword evidence="3 5" id="KW-1133">Transmembrane helix</keyword>
<dbReference type="EMBL" id="MQUR01000050">
    <property type="protein sequence ID" value="OLZ63312.1"/>
    <property type="molecule type" value="Genomic_DNA"/>
</dbReference>
<dbReference type="Proteomes" id="UP000187151">
    <property type="component" value="Unassembled WGS sequence"/>
</dbReference>
<evidence type="ECO:0000313" key="8">
    <source>
        <dbReference type="Proteomes" id="UP000187151"/>
    </source>
</evidence>
<dbReference type="Gene3D" id="1.20.1740.10">
    <property type="entry name" value="Amino acid/polyamine transporter I"/>
    <property type="match status" value="1"/>
</dbReference>
<feature type="domain" description="Amino acid permease/ SLC12A" evidence="6">
    <location>
        <begin position="46"/>
        <end position="372"/>
    </location>
</feature>
<dbReference type="InterPro" id="IPR050367">
    <property type="entry name" value="APC_superfamily"/>
</dbReference>
<feature type="transmembrane region" description="Helical" evidence="5">
    <location>
        <begin position="96"/>
        <end position="118"/>
    </location>
</feature>
<evidence type="ECO:0000256" key="1">
    <source>
        <dbReference type="ARBA" id="ARBA00004141"/>
    </source>
</evidence>
<dbReference type="PANTHER" id="PTHR42770:SF16">
    <property type="entry name" value="AMINO ACID PERMEASE"/>
    <property type="match status" value="1"/>
</dbReference>
<keyword evidence="4 5" id="KW-0472">Membrane</keyword>
<feature type="transmembrane region" description="Helical" evidence="5">
    <location>
        <begin position="251"/>
        <end position="270"/>
    </location>
</feature>
<keyword evidence="2 5" id="KW-0812">Transmembrane</keyword>
<protein>
    <submittedName>
        <fullName evidence="7">Amino acid permease</fullName>
    </submittedName>
</protein>
<reference evidence="7 8" key="1">
    <citation type="submission" date="2016-01" db="EMBL/GenBank/DDBJ databases">
        <title>Streptomyces amritsarensis strain MTCC 11845 genome sequencing and assembly.</title>
        <authorList>
            <person name="Sharma D."/>
            <person name="Nair G.R."/>
            <person name="Kaur G."/>
            <person name="Manhas R.K."/>
            <person name="Mayilraj S."/>
        </authorList>
    </citation>
    <scope>NUCLEOTIDE SEQUENCE [LARGE SCALE GENOMIC DNA]</scope>
    <source>
        <strain evidence="7 8">MTCC 11845</strain>
    </source>
</reference>
<evidence type="ECO:0000313" key="7">
    <source>
        <dbReference type="EMBL" id="OLZ63312.1"/>
    </source>
</evidence>
<name>A0ABX3G1T0_9ACTN</name>
<dbReference type="PIRSF" id="PIRSF006060">
    <property type="entry name" value="AA_transporter"/>
    <property type="match status" value="1"/>
</dbReference>
<feature type="transmembrane region" description="Helical" evidence="5">
    <location>
        <begin position="214"/>
        <end position="231"/>
    </location>
</feature>
<feature type="transmembrane region" description="Helical" evidence="5">
    <location>
        <begin position="149"/>
        <end position="168"/>
    </location>
</feature>
<comment type="subcellular location">
    <subcellularLocation>
        <location evidence="1">Membrane</location>
        <topology evidence="1">Multi-pass membrane protein</topology>
    </subcellularLocation>
</comment>
<feature type="transmembrane region" description="Helical" evidence="5">
    <location>
        <begin position="35"/>
        <end position="60"/>
    </location>
</feature>
<feature type="transmembrane region" description="Helical" evidence="5">
    <location>
        <begin position="392"/>
        <end position="417"/>
    </location>
</feature>
<organism evidence="7 8">
    <name type="scientific">Streptomyces amritsarensis</name>
    <dbReference type="NCBI Taxonomy" id="681158"/>
    <lineage>
        <taxon>Bacteria</taxon>
        <taxon>Bacillati</taxon>
        <taxon>Actinomycetota</taxon>
        <taxon>Actinomycetes</taxon>
        <taxon>Kitasatosporales</taxon>
        <taxon>Streptomycetaceae</taxon>
        <taxon>Streptomyces</taxon>
    </lineage>
</organism>
<dbReference type="Pfam" id="PF00324">
    <property type="entry name" value="AA_permease"/>
    <property type="match status" value="1"/>
</dbReference>
<keyword evidence="8" id="KW-1185">Reference proteome</keyword>